<name>A0A2K9VHX4_9CAUD</name>
<organism evidence="1 2">
    <name type="scientific">Pseudomonas phage Littlefix</name>
    <dbReference type="NCBI Taxonomy" id="2079289"/>
    <lineage>
        <taxon>Viruses</taxon>
        <taxon>Duplodnaviria</taxon>
        <taxon>Heunggongvirae</taxon>
        <taxon>Uroviricota</taxon>
        <taxon>Caudoviricetes</taxon>
        <taxon>Schitoviridae</taxon>
        <taxon>Littlefixvirus</taxon>
        <taxon>Littlefixvirus littlefix</taxon>
    </lineage>
</organism>
<gene>
    <name evidence="1" type="ORF">PsPhLittlefix_gp67</name>
</gene>
<protein>
    <submittedName>
        <fullName evidence="1">Uncharacterized protein</fullName>
    </submittedName>
</protein>
<accession>A0A2K9VHX4</accession>
<evidence type="ECO:0000313" key="1">
    <source>
        <dbReference type="EMBL" id="AUV61882.1"/>
    </source>
</evidence>
<dbReference type="EMBL" id="MG775260">
    <property type="protein sequence ID" value="AUV61882.1"/>
    <property type="molecule type" value="Genomic_DNA"/>
</dbReference>
<dbReference type="Proteomes" id="UP000240903">
    <property type="component" value="Segment"/>
</dbReference>
<keyword evidence="2" id="KW-1185">Reference proteome</keyword>
<proteinExistence type="predicted"/>
<reference evidence="2" key="1">
    <citation type="submission" date="2018-01" db="EMBL/GenBank/DDBJ databases">
        <title>Pseudomonas phages infecting Pseudomonas sp. isolated from Prunus avium.</title>
        <authorList>
            <person name="Colberg O."/>
            <person name="Carstens A.B."/>
            <person name="Kot W."/>
            <person name="Hansen L.H."/>
        </authorList>
    </citation>
    <scope>NUCLEOTIDE SEQUENCE [LARGE SCALE GENOMIC DNA]</scope>
</reference>
<sequence length="101" mass="11457">MERVPEKVEDTPDDLKYLHDAAFKQLLTIAEQMEVSVGNRIDFDTQTTEAFVFFHYGDGTPDEILAKATHENPIEATRQALLATAELLEARQEAKQNKTLH</sequence>
<evidence type="ECO:0000313" key="2">
    <source>
        <dbReference type="Proteomes" id="UP000240903"/>
    </source>
</evidence>